<proteinExistence type="predicted"/>
<organism evidence="1 2">
    <name type="scientific">Moritella yayanosii</name>
    <dbReference type="NCBI Taxonomy" id="69539"/>
    <lineage>
        <taxon>Bacteria</taxon>
        <taxon>Pseudomonadati</taxon>
        <taxon>Pseudomonadota</taxon>
        <taxon>Gammaproteobacteria</taxon>
        <taxon>Alteromonadales</taxon>
        <taxon>Moritellaceae</taxon>
        <taxon>Moritella</taxon>
    </lineage>
</organism>
<dbReference type="EMBL" id="LS483250">
    <property type="protein sequence ID" value="SQD80486.1"/>
    <property type="molecule type" value="Genomic_DNA"/>
</dbReference>
<protein>
    <submittedName>
        <fullName evidence="1">Uncharacterized protein</fullName>
    </submittedName>
</protein>
<dbReference type="KEGG" id="mya:MORIYA_4034"/>
<dbReference type="Proteomes" id="UP000250163">
    <property type="component" value="Chromosome MORIYA"/>
</dbReference>
<name>A0A330LW03_9GAMM</name>
<evidence type="ECO:0000313" key="2">
    <source>
        <dbReference type="Proteomes" id="UP000250163"/>
    </source>
</evidence>
<gene>
    <name evidence="1" type="ORF">MORIYA_4034</name>
</gene>
<reference evidence="2" key="1">
    <citation type="submission" date="2018-05" db="EMBL/GenBank/DDBJ databases">
        <authorList>
            <person name="Cea G.-C."/>
            <person name="William W."/>
        </authorList>
    </citation>
    <scope>NUCLEOTIDE SEQUENCE [LARGE SCALE GENOMIC DNA]</scope>
    <source>
        <strain evidence="2">DB21MT 5</strain>
    </source>
</reference>
<accession>A0A330LW03</accession>
<evidence type="ECO:0000313" key="1">
    <source>
        <dbReference type="EMBL" id="SQD80486.1"/>
    </source>
</evidence>
<keyword evidence="2" id="KW-1185">Reference proteome</keyword>
<dbReference type="AlphaFoldDB" id="A0A330LW03"/>
<sequence length="74" mass="8845">MLQLTLILNRVDYIIDKHIKYAERRSVKSKVSYVNTKQSINKVQKGKHKQEEAKKGEILFWPFQTKINMRLTLQ</sequence>